<evidence type="ECO:0000313" key="2">
    <source>
        <dbReference type="EMBL" id="EPY02770.1"/>
    </source>
</evidence>
<dbReference type="InterPro" id="IPR012312">
    <property type="entry name" value="Hemerythrin-like"/>
</dbReference>
<evidence type="ECO:0000259" key="1">
    <source>
        <dbReference type="Pfam" id="PF01814"/>
    </source>
</evidence>
<dbReference type="AlphaFoldDB" id="S9TWH8"/>
<dbReference type="PATRIC" id="fig|1316936.3.peg.833"/>
<evidence type="ECO:0000313" key="3">
    <source>
        <dbReference type="Proteomes" id="UP000015350"/>
    </source>
</evidence>
<reference evidence="2 3" key="1">
    <citation type="submission" date="2013-04" db="EMBL/GenBank/DDBJ databases">
        <authorList>
            <person name="Kuznetsov B."/>
            <person name="Ivanovsky R."/>
        </authorList>
    </citation>
    <scope>NUCLEOTIDE SEQUENCE [LARGE SCALE GENOMIC DNA]</scope>
    <source>
        <strain evidence="2 3">MGU-K5</strain>
    </source>
</reference>
<dbReference type="STRING" id="1316936.K678_04171"/>
<dbReference type="Gene3D" id="1.20.120.520">
    <property type="entry name" value="nmb1532 protein domain like"/>
    <property type="match status" value="1"/>
</dbReference>
<dbReference type="PANTHER" id="PTHR35585:SF1">
    <property type="entry name" value="HHE DOMAIN PROTEIN (AFU_ORTHOLOGUE AFUA_4G00730)"/>
    <property type="match status" value="1"/>
</dbReference>
<dbReference type="eggNOG" id="COG5592">
    <property type="taxonomic scope" value="Bacteria"/>
</dbReference>
<feature type="domain" description="Hemerythrin-like" evidence="1">
    <location>
        <begin position="2"/>
        <end position="108"/>
    </location>
</feature>
<name>S9TWH8_MAGFU</name>
<comment type="caution">
    <text evidence="2">The sequence shown here is derived from an EMBL/GenBank/DDBJ whole genome shotgun (WGS) entry which is preliminary data.</text>
</comment>
<dbReference type="Pfam" id="PF01814">
    <property type="entry name" value="Hemerythrin"/>
    <property type="match status" value="1"/>
</dbReference>
<dbReference type="EMBL" id="AQPH01000009">
    <property type="protein sequence ID" value="EPY02770.1"/>
    <property type="molecule type" value="Genomic_DNA"/>
</dbReference>
<accession>S9TWH8</accession>
<organism evidence="2 3">
    <name type="scientific">Magnetospirillum fulvum MGU-K5</name>
    <dbReference type="NCBI Taxonomy" id="1316936"/>
    <lineage>
        <taxon>Bacteria</taxon>
        <taxon>Pseudomonadati</taxon>
        <taxon>Pseudomonadota</taxon>
        <taxon>Alphaproteobacteria</taxon>
        <taxon>Rhodospirillales</taxon>
        <taxon>Rhodospirillaceae</taxon>
        <taxon>Magnetospirillum</taxon>
    </lineage>
</organism>
<dbReference type="PANTHER" id="PTHR35585">
    <property type="entry name" value="HHE DOMAIN PROTEIN (AFU_ORTHOLOGUE AFUA_4G00730)"/>
    <property type="match status" value="1"/>
</dbReference>
<sequence length="165" mass="18320">MLKADHRKVEALFEQFESSKDNSKKKGLALQICMELTLHTKIEEDVFYPACEGSVEEDLLKEAYVEHDAAKVLIAEIEAGNPSDSFYDAKVKVLSEEIAHHVKEEEQRVDGMFAQARKAGLDMDMLGDKMAAEKIRLMAMYKAGGMQAPMTPTLTASAIGRSAHE</sequence>
<gene>
    <name evidence="2" type="ORF">K678_04171</name>
</gene>
<proteinExistence type="predicted"/>
<protein>
    <submittedName>
        <fullName evidence="2">Hemerythrin HHE cation-binding domain-containing protein</fullName>
    </submittedName>
</protein>
<dbReference type="Proteomes" id="UP000015350">
    <property type="component" value="Unassembled WGS sequence"/>
</dbReference>